<evidence type="ECO:0000256" key="8">
    <source>
        <dbReference type="ARBA" id="ARBA00022801"/>
    </source>
</evidence>
<feature type="domain" description="Lariat debranching enzyme C-terminal" evidence="14">
    <location>
        <begin position="602"/>
        <end position="743"/>
    </location>
</feature>
<comment type="cofactor">
    <cofactor evidence="1">
        <name>Mn(2+)</name>
        <dbReference type="ChEBI" id="CHEBI:29035"/>
    </cofactor>
</comment>
<reference evidence="15" key="1">
    <citation type="submission" date="2023-06" db="EMBL/GenBank/DDBJ databases">
        <authorList>
            <person name="Delattre M."/>
        </authorList>
    </citation>
    <scope>NUCLEOTIDE SEQUENCE</scope>
    <source>
        <strain evidence="15">AF72</strain>
    </source>
</reference>
<evidence type="ECO:0000256" key="11">
    <source>
        <dbReference type="ARBA" id="ARBA00023211"/>
    </source>
</evidence>
<accession>A0AA36FU13</accession>
<evidence type="ECO:0000256" key="1">
    <source>
        <dbReference type="ARBA" id="ARBA00001936"/>
    </source>
</evidence>
<dbReference type="GO" id="GO:0008419">
    <property type="term" value="F:RNA lariat debranching enzyme activity"/>
    <property type="evidence" value="ECO:0007669"/>
    <property type="project" value="UniProtKB-ARBA"/>
</dbReference>
<keyword evidence="12" id="KW-0539">Nucleus</keyword>
<evidence type="ECO:0000256" key="3">
    <source>
        <dbReference type="ARBA" id="ARBA00001954"/>
    </source>
</evidence>
<evidence type="ECO:0000256" key="6">
    <source>
        <dbReference type="ARBA" id="ARBA00022664"/>
    </source>
</evidence>
<evidence type="ECO:0000259" key="14">
    <source>
        <dbReference type="SMART" id="SM01124"/>
    </source>
</evidence>
<dbReference type="EMBL" id="CATQJA010000955">
    <property type="protein sequence ID" value="CAJ0565040.1"/>
    <property type="molecule type" value="Genomic_DNA"/>
</dbReference>
<proteinExistence type="inferred from homology"/>
<sequence>MRRRHSALALPQWHNIDRSISDHFRLGAAAVKMVARPGTRTLDLTSEAVLWMLQLVVGCRDLWVDTKWALGDGMKLPVAILQWHVQPTRSLFIRLSPDLPAGPDRDQIEYQDRPSGAPWCSISYLCKQFLNEGLPSRHPFPKVAIHSNGDFMHVDGSPVPQLQDYIASNLHGFVELNGTARTIVFTRLLQVFFDRDPNGRRGKLWSYTNDGFPGFCFFAAIEVAVYQKRLDATRVFTCLLLELGYEYDEVQAPHCRINPFYACCDHYRLGAAAVKMVARLEPRAFDLTLEAKFLEEGLPSRHPFPKVAIHSNGYELFMRVDDSPAVQLQMSSPRPEAPDAGLAGAASPAPPTAAPTKKTLKVAVTGCVHGEIEKVYKTIAEIEKRDGIKVDLVVCAGDFQSVRNHGDLHHMHVKPNFRSLQSFYKYYSGEETAPILTLFVGGNHEASGFLLELPNGGWVAPNVYYMGFASVVKFAGLRIAGLSGIYKAQDYQKGHYERPPFARGSEISAYHVRALEVFRLRQLRARDGEAAKNCIDCVVTHDWPAGITDYGNVQQLLRFKPYFEEDIKYNRLGNAATLQLLQELRPKHWFAAHLHCKFPALIPHELDGVEPTKFLALDKPIPRRHFLQILDIEVDEDAPLTLEHDTDWLAILRSTDKFTEVSAQACYLPSKVSNERWDFRPTDEELAAVRELGDLSVSSTFLHTAPPLKHQDVQIRKNDGPSQYYRNPQSEKFCKWLGIRNLNALLAEDQGADVGTAFYLTDVSNQSGEISLSSQEEEEFGDLGFVVDGVGALPGVATNIGSSNTTKLPPVAAGEPIMHEGNEAFGASEEWTAPVGAGDLDDLLAGFSAPGDGPASKRSKF</sequence>
<keyword evidence="6" id="KW-0507">mRNA processing</keyword>
<dbReference type="CDD" id="cd00844">
    <property type="entry name" value="MPP_Dbr1_N"/>
    <property type="match status" value="1"/>
</dbReference>
<evidence type="ECO:0000256" key="9">
    <source>
        <dbReference type="ARBA" id="ARBA00022833"/>
    </source>
</evidence>
<evidence type="ECO:0000256" key="4">
    <source>
        <dbReference type="ARBA" id="ARBA00004123"/>
    </source>
</evidence>
<comment type="subcellular location">
    <subcellularLocation>
        <location evidence="4">Nucleus</location>
    </subcellularLocation>
</comment>
<dbReference type="AlphaFoldDB" id="A0AA36FU13"/>
<dbReference type="InterPro" id="IPR007708">
    <property type="entry name" value="DBR1_C"/>
</dbReference>
<protein>
    <recommendedName>
        <fullName evidence="14">Lariat debranching enzyme C-terminal domain-containing protein</fullName>
    </recommendedName>
</protein>
<evidence type="ECO:0000256" key="2">
    <source>
        <dbReference type="ARBA" id="ARBA00001947"/>
    </source>
</evidence>
<evidence type="ECO:0000256" key="10">
    <source>
        <dbReference type="ARBA" id="ARBA00023004"/>
    </source>
</evidence>
<dbReference type="GO" id="GO:0000398">
    <property type="term" value="P:mRNA splicing, via spliceosome"/>
    <property type="evidence" value="ECO:0007669"/>
    <property type="project" value="TreeGrafter"/>
</dbReference>
<evidence type="ECO:0000313" key="16">
    <source>
        <dbReference type="Proteomes" id="UP001177023"/>
    </source>
</evidence>
<dbReference type="InterPro" id="IPR029052">
    <property type="entry name" value="Metallo-depent_PP-like"/>
</dbReference>
<dbReference type="Pfam" id="PF05011">
    <property type="entry name" value="DBR1"/>
    <property type="match status" value="1"/>
</dbReference>
<keyword evidence="7" id="KW-0479">Metal-binding</keyword>
<dbReference type="Pfam" id="PF00149">
    <property type="entry name" value="Metallophos"/>
    <property type="match status" value="1"/>
</dbReference>
<feature type="region of interest" description="Disordered" evidence="13">
    <location>
        <begin position="328"/>
        <end position="355"/>
    </location>
</feature>
<evidence type="ECO:0000313" key="15">
    <source>
        <dbReference type="EMBL" id="CAJ0565040.1"/>
    </source>
</evidence>
<keyword evidence="16" id="KW-1185">Reference proteome</keyword>
<dbReference type="GO" id="GO:0005634">
    <property type="term" value="C:nucleus"/>
    <property type="evidence" value="ECO:0007669"/>
    <property type="project" value="UniProtKB-SubCell"/>
</dbReference>
<evidence type="ECO:0000256" key="13">
    <source>
        <dbReference type="SAM" id="MobiDB-lite"/>
    </source>
</evidence>
<dbReference type="Proteomes" id="UP001177023">
    <property type="component" value="Unassembled WGS sequence"/>
</dbReference>
<evidence type="ECO:0000256" key="7">
    <source>
        <dbReference type="ARBA" id="ARBA00022723"/>
    </source>
</evidence>
<keyword evidence="10" id="KW-0408">Iron</keyword>
<comment type="cofactor">
    <cofactor evidence="2">
        <name>Zn(2+)</name>
        <dbReference type="ChEBI" id="CHEBI:29105"/>
    </cofactor>
</comment>
<dbReference type="InterPro" id="IPR004843">
    <property type="entry name" value="Calcineurin-like_PHP"/>
</dbReference>
<keyword evidence="9" id="KW-0862">Zinc</keyword>
<evidence type="ECO:0000256" key="12">
    <source>
        <dbReference type="ARBA" id="ARBA00023242"/>
    </source>
</evidence>
<comment type="caution">
    <text evidence="15">The sequence shown here is derived from an EMBL/GenBank/DDBJ whole genome shotgun (WGS) entry which is preliminary data.</text>
</comment>
<keyword evidence="8" id="KW-0378">Hydrolase</keyword>
<dbReference type="SUPFAM" id="SSF56300">
    <property type="entry name" value="Metallo-dependent phosphatases"/>
    <property type="match status" value="1"/>
</dbReference>
<name>A0AA36FU13_9BILA</name>
<keyword evidence="11" id="KW-0464">Manganese</keyword>
<dbReference type="InterPro" id="IPR041816">
    <property type="entry name" value="Dbr1_N"/>
</dbReference>
<feature type="non-terminal residue" evidence="15">
    <location>
        <position position="1"/>
    </location>
</feature>
<evidence type="ECO:0000256" key="5">
    <source>
        <dbReference type="ARBA" id="ARBA00006045"/>
    </source>
</evidence>
<organism evidence="15 16">
    <name type="scientific">Mesorhabditis spiculigera</name>
    <dbReference type="NCBI Taxonomy" id="96644"/>
    <lineage>
        <taxon>Eukaryota</taxon>
        <taxon>Metazoa</taxon>
        <taxon>Ecdysozoa</taxon>
        <taxon>Nematoda</taxon>
        <taxon>Chromadorea</taxon>
        <taxon>Rhabditida</taxon>
        <taxon>Rhabditina</taxon>
        <taxon>Rhabditomorpha</taxon>
        <taxon>Rhabditoidea</taxon>
        <taxon>Rhabditidae</taxon>
        <taxon>Mesorhabditinae</taxon>
        <taxon>Mesorhabditis</taxon>
    </lineage>
</organism>
<dbReference type="SMART" id="SM01124">
    <property type="entry name" value="DBR1"/>
    <property type="match status" value="1"/>
</dbReference>
<gene>
    <name evidence="15" type="ORF">MSPICULIGERA_LOCUS3701</name>
</gene>
<comment type="similarity">
    <text evidence="5">Belongs to the lariat debranching enzyme family.</text>
</comment>
<feature type="compositionally biased region" description="Low complexity" evidence="13">
    <location>
        <begin position="338"/>
        <end position="347"/>
    </location>
</feature>
<dbReference type="PANTHER" id="PTHR12849:SF0">
    <property type="entry name" value="LARIAT DEBRANCHING ENZYME"/>
    <property type="match status" value="1"/>
</dbReference>
<comment type="cofactor">
    <cofactor evidence="3">
        <name>Fe(2+)</name>
        <dbReference type="ChEBI" id="CHEBI:29033"/>
    </cofactor>
</comment>
<dbReference type="GO" id="GO:0046872">
    <property type="term" value="F:metal ion binding"/>
    <property type="evidence" value="ECO:0007669"/>
    <property type="project" value="UniProtKB-KW"/>
</dbReference>
<dbReference type="PANTHER" id="PTHR12849">
    <property type="entry name" value="RNA LARIAT DEBRANCHING ENZYME"/>
    <property type="match status" value="1"/>
</dbReference>